<keyword evidence="6 9" id="KW-0067">ATP-binding</keyword>
<feature type="domain" description="ABC transporter" evidence="8">
    <location>
        <begin position="7"/>
        <end position="253"/>
    </location>
</feature>
<dbReference type="GO" id="GO:0005524">
    <property type="term" value="F:ATP binding"/>
    <property type="evidence" value="ECO:0007669"/>
    <property type="project" value="UniProtKB-KW"/>
</dbReference>
<dbReference type="Gene3D" id="3.40.50.300">
    <property type="entry name" value="P-loop containing nucleotide triphosphate hydrolases"/>
    <property type="match status" value="1"/>
</dbReference>
<dbReference type="PANTHER" id="PTHR43297:SF2">
    <property type="entry name" value="DIPEPTIDE TRANSPORT ATP-BINDING PROTEIN DPPD"/>
    <property type="match status" value="1"/>
</dbReference>
<evidence type="ECO:0000313" key="10">
    <source>
        <dbReference type="Proteomes" id="UP000787635"/>
    </source>
</evidence>
<evidence type="ECO:0000313" key="9">
    <source>
        <dbReference type="EMBL" id="NKC31221.1"/>
    </source>
</evidence>
<organism evidence="9 10">
    <name type="scientific">Falsiroseomonas selenitidurans</name>
    <dbReference type="NCBI Taxonomy" id="2716335"/>
    <lineage>
        <taxon>Bacteria</taxon>
        <taxon>Pseudomonadati</taxon>
        <taxon>Pseudomonadota</taxon>
        <taxon>Alphaproteobacteria</taxon>
        <taxon>Acetobacterales</taxon>
        <taxon>Roseomonadaceae</taxon>
        <taxon>Falsiroseomonas</taxon>
    </lineage>
</organism>
<dbReference type="InterPro" id="IPR003593">
    <property type="entry name" value="AAA+_ATPase"/>
</dbReference>
<gene>
    <name evidence="9" type="ORF">HEQ75_10150</name>
</gene>
<dbReference type="PANTHER" id="PTHR43297">
    <property type="entry name" value="OLIGOPEPTIDE TRANSPORT ATP-BINDING PROTEIN APPD"/>
    <property type="match status" value="1"/>
</dbReference>
<dbReference type="InterPro" id="IPR050388">
    <property type="entry name" value="ABC_Ni/Peptide_Import"/>
</dbReference>
<evidence type="ECO:0000256" key="3">
    <source>
        <dbReference type="ARBA" id="ARBA00022448"/>
    </source>
</evidence>
<evidence type="ECO:0000256" key="5">
    <source>
        <dbReference type="ARBA" id="ARBA00022741"/>
    </source>
</evidence>
<comment type="similarity">
    <text evidence="2">Belongs to the ABC transporter superfamily.</text>
</comment>
<comment type="subcellular location">
    <subcellularLocation>
        <location evidence="1">Cell inner membrane</location>
        <topology evidence="1">Peripheral membrane protein</topology>
    </subcellularLocation>
</comment>
<evidence type="ECO:0000256" key="2">
    <source>
        <dbReference type="ARBA" id="ARBA00005417"/>
    </source>
</evidence>
<dbReference type="SMART" id="SM00382">
    <property type="entry name" value="AAA"/>
    <property type="match status" value="1"/>
</dbReference>
<dbReference type="Pfam" id="PF00005">
    <property type="entry name" value="ABC_tran"/>
    <property type="match status" value="1"/>
</dbReference>
<keyword evidence="5" id="KW-0547">Nucleotide-binding</keyword>
<dbReference type="InterPro" id="IPR027417">
    <property type="entry name" value="P-loop_NTPase"/>
</dbReference>
<keyword evidence="10" id="KW-1185">Reference proteome</keyword>
<keyword evidence="3" id="KW-0813">Transport</keyword>
<keyword evidence="4" id="KW-1003">Cell membrane</keyword>
<dbReference type="Pfam" id="PF08352">
    <property type="entry name" value="oligo_HPY"/>
    <property type="match status" value="1"/>
</dbReference>
<evidence type="ECO:0000256" key="6">
    <source>
        <dbReference type="ARBA" id="ARBA00022840"/>
    </source>
</evidence>
<dbReference type="EMBL" id="JAAVNE010000013">
    <property type="protein sequence ID" value="NKC31221.1"/>
    <property type="molecule type" value="Genomic_DNA"/>
</dbReference>
<dbReference type="SUPFAM" id="SSF52540">
    <property type="entry name" value="P-loop containing nucleoside triphosphate hydrolases"/>
    <property type="match status" value="1"/>
</dbReference>
<name>A0ABX1E2I1_9PROT</name>
<evidence type="ECO:0000256" key="4">
    <source>
        <dbReference type="ARBA" id="ARBA00022475"/>
    </source>
</evidence>
<dbReference type="InterPro" id="IPR017871">
    <property type="entry name" value="ABC_transporter-like_CS"/>
</dbReference>
<protein>
    <submittedName>
        <fullName evidence="9">ABC transporter ATP-binding protein</fullName>
    </submittedName>
</protein>
<evidence type="ECO:0000256" key="7">
    <source>
        <dbReference type="ARBA" id="ARBA00023136"/>
    </source>
</evidence>
<dbReference type="InterPro" id="IPR003439">
    <property type="entry name" value="ABC_transporter-like_ATP-bd"/>
</dbReference>
<dbReference type="CDD" id="cd03257">
    <property type="entry name" value="ABC_NikE_OppD_transporters"/>
    <property type="match status" value="1"/>
</dbReference>
<accession>A0ABX1E2I1</accession>
<dbReference type="InterPro" id="IPR013563">
    <property type="entry name" value="Oligopep_ABC_C"/>
</dbReference>
<dbReference type="PROSITE" id="PS00211">
    <property type="entry name" value="ABC_TRANSPORTER_1"/>
    <property type="match status" value="1"/>
</dbReference>
<evidence type="ECO:0000256" key="1">
    <source>
        <dbReference type="ARBA" id="ARBA00004417"/>
    </source>
</evidence>
<sequence length="334" mass="35315">MDALLDVRDLAVHYRTAAGPVRAVDGASFTVPAAGIVGLVGESGCGKSTLGRALMGVLPRAASIAAGSAVFEGRDLVTLAPAERRKLLWRRLAFVPQTAMNALDPVQRLSAQMQEVLVERGGLSRAAAGTRAAALFAMVGLEAGRLRDWPHQFSGGMRQRASIALALALNPALLIADEPVTALDVIVQRQILDVMRDLQARLGLAMILVTHDVAVVAYACDRVVVMYAGRVVESGPVRAVLEAPLHPYTMGLMNAFPDLERAGGELVPIEGAPPSLLNPPGGCRFAARCPFAEARCAQDPALVEHAPDHQVACWRAPEAPALRPLASEAATWAR</sequence>
<dbReference type="Proteomes" id="UP000787635">
    <property type="component" value="Unassembled WGS sequence"/>
</dbReference>
<dbReference type="RefSeq" id="WP_168029947.1">
    <property type="nucleotide sequence ID" value="NZ_JAAVNE010000013.1"/>
</dbReference>
<proteinExistence type="inferred from homology"/>
<dbReference type="PROSITE" id="PS50893">
    <property type="entry name" value="ABC_TRANSPORTER_2"/>
    <property type="match status" value="1"/>
</dbReference>
<evidence type="ECO:0000259" key="8">
    <source>
        <dbReference type="PROSITE" id="PS50893"/>
    </source>
</evidence>
<dbReference type="NCBIfam" id="TIGR01727">
    <property type="entry name" value="oligo_HPY"/>
    <property type="match status" value="1"/>
</dbReference>
<comment type="caution">
    <text evidence="9">The sequence shown here is derived from an EMBL/GenBank/DDBJ whole genome shotgun (WGS) entry which is preliminary data.</text>
</comment>
<keyword evidence="7" id="KW-0472">Membrane</keyword>
<reference evidence="9 10" key="1">
    <citation type="submission" date="2020-03" db="EMBL/GenBank/DDBJ databases">
        <title>Roseomonas selenitidurans sp. nov. isolated from urban soil.</title>
        <authorList>
            <person name="Liu H."/>
        </authorList>
    </citation>
    <scope>NUCLEOTIDE SEQUENCE [LARGE SCALE GENOMIC DNA]</scope>
    <source>
        <strain evidence="9 10">BU-1</strain>
    </source>
</reference>